<evidence type="ECO:0000313" key="1">
    <source>
        <dbReference type="EMBL" id="GFD60415.1"/>
    </source>
</evidence>
<comment type="caution">
    <text evidence="1">The sequence shown here is derived from an EMBL/GenBank/DDBJ whole genome shotgun (WGS) entry which is preliminary data.</text>
</comment>
<feature type="non-terminal residue" evidence="1">
    <location>
        <position position="1"/>
    </location>
</feature>
<sequence>AAVHRLARAVPAAGRAHRLRRVADLAGRAEERAYRHRQGADGALGARRLPRAGLPHHDLAGADSACGVLRHPGLVDRALAV</sequence>
<protein>
    <submittedName>
        <fullName evidence="1">Uncharacterized protein</fullName>
    </submittedName>
</protein>
<organism evidence="1">
    <name type="scientific">Tanacetum cinerariifolium</name>
    <name type="common">Dalmatian daisy</name>
    <name type="synonym">Chrysanthemum cinerariifolium</name>
    <dbReference type="NCBI Taxonomy" id="118510"/>
    <lineage>
        <taxon>Eukaryota</taxon>
        <taxon>Viridiplantae</taxon>
        <taxon>Streptophyta</taxon>
        <taxon>Embryophyta</taxon>
        <taxon>Tracheophyta</taxon>
        <taxon>Spermatophyta</taxon>
        <taxon>Magnoliopsida</taxon>
        <taxon>eudicotyledons</taxon>
        <taxon>Gunneridae</taxon>
        <taxon>Pentapetalae</taxon>
        <taxon>asterids</taxon>
        <taxon>campanulids</taxon>
        <taxon>Asterales</taxon>
        <taxon>Asteraceae</taxon>
        <taxon>Asteroideae</taxon>
        <taxon>Anthemideae</taxon>
        <taxon>Anthemidinae</taxon>
        <taxon>Tanacetum</taxon>
    </lineage>
</organism>
<name>A0A699XKI8_TANCI</name>
<proteinExistence type="predicted"/>
<dbReference type="EMBL" id="BKCJ011877413">
    <property type="protein sequence ID" value="GFD60415.1"/>
    <property type="molecule type" value="Genomic_DNA"/>
</dbReference>
<reference evidence="1" key="1">
    <citation type="journal article" date="2019" name="Sci. Rep.">
        <title>Draft genome of Tanacetum cinerariifolium, the natural source of mosquito coil.</title>
        <authorList>
            <person name="Yamashiro T."/>
            <person name="Shiraishi A."/>
            <person name="Satake H."/>
            <person name="Nakayama K."/>
        </authorList>
    </citation>
    <scope>NUCLEOTIDE SEQUENCE</scope>
</reference>
<feature type="non-terminal residue" evidence="1">
    <location>
        <position position="81"/>
    </location>
</feature>
<dbReference type="AlphaFoldDB" id="A0A699XKI8"/>
<gene>
    <name evidence="1" type="ORF">Tci_932384</name>
</gene>
<accession>A0A699XKI8</accession>